<dbReference type="EMBL" id="CAIJDO010000090">
    <property type="protein sequence ID" value="CAD0002480.1"/>
    <property type="molecule type" value="Genomic_DNA"/>
</dbReference>
<reference evidence="1 2" key="1">
    <citation type="submission" date="2020-06" db="EMBL/GenBank/DDBJ databases">
        <authorList>
            <person name="Criscuolo A."/>
        </authorList>
    </citation>
    <scope>NUCLEOTIDE SEQUENCE [LARGE SCALE GENOMIC DNA]</scope>
    <source>
        <strain evidence="2">CIP 110025</strain>
    </source>
</reference>
<evidence type="ECO:0000313" key="1">
    <source>
        <dbReference type="EMBL" id="CAD0002480.1"/>
    </source>
</evidence>
<comment type="caution">
    <text evidence="1">The sequence shown here is derived from an EMBL/GenBank/DDBJ whole genome shotgun (WGS) entry which is preliminary data.</text>
</comment>
<evidence type="ECO:0000313" key="2">
    <source>
        <dbReference type="Proteomes" id="UP000556700"/>
    </source>
</evidence>
<organism evidence="1 2">
    <name type="scientific">Flavobacterium chungangense</name>
    <dbReference type="NCBI Taxonomy" id="554283"/>
    <lineage>
        <taxon>Bacteria</taxon>
        <taxon>Pseudomonadati</taxon>
        <taxon>Bacteroidota</taxon>
        <taxon>Flavobacteriia</taxon>
        <taxon>Flavobacteriales</taxon>
        <taxon>Flavobacteriaceae</taxon>
        <taxon>Flavobacterium</taxon>
    </lineage>
</organism>
<accession>A0A6V6YSP7</accession>
<sequence length="37" mass="4369">MFTRQFEAFKAKNQNPEDAKIDFLIAVKQVTNVRRTL</sequence>
<dbReference type="AlphaFoldDB" id="A0A6V6YSP7"/>
<gene>
    <name evidence="1" type="ORF">FLACHUCJ7_00983</name>
</gene>
<protein>
    <submittedName>
        <fullName evidence="1">Uncharacterized protein</fullName>
    </submittedName>
</protein>
<keyword evidence="2" id="KW-1185">Reference proteome</keyword>
<name>A0A6V6YSP7_9FLAO</name>
<dbReference type="Proteomes" id="UP000556700">
    <property type="component" value="Unassembled WGS sequence"/>
</dbReference>
<proteinExistence type="predicted"/>